<dbReference type="InterPro" id="IPR001245">
    <property type="entry name" value="Ser-Thr/Tyr_kinase_cat_dom"/>
</dbReference>
<dbReference type="Pfam" id="PF07701">
    <property type="entry name" value="HNOBA"/>
    <property type="match status" value="1"/>
</dbReference>
<feature type="coiled-coil region" evidence="10">
    <location>
        <begin position="182"/>
        <end position="213"/>
    </location>
</feature>
<feature type="domain" description="Protein kinase" evidence="11">
    <location>
        <begin position="1"/>
        <end position="241"/>
    </location>
</feature>
<dbReference type="InterPro" id="IPR029787">
    <property type="entry name" value="Nucleotide_cyclase"/>
</dbReference>
<evidence type="ECO:0000256" key="8">
    <source>
        <dbReference type="ARBA" id="ARBA00023239"/>
    </source>
</evidence>
<dbReference type="EC" id="4.6.1.2" evidence="2"/>
<gene>
    <name evidence="13" type="ORF">OCBIM_22006576mg</name>
</gene>
<dbReference type="GO" id="GO:0004383">
    <property type="term" value="F:guanylate cyclase activity"/>
    <property type="evidence" value="ECO:0007669"/>
    <property type="project" value="UniProtKB-EC"/>
</dbReference>
<dbReference type="GO" id="GO:0005886">
    <property type="term" value="C:plasma membrane"/>
    <property type="evidence" value="ECO:0007669"/>
    <property type="project" value="TreeGrafter"/>
</dbReference>
<keyword evidence="8" id="KW-0456">Lyase</keyword>
<comment type="subcellular location">
    <subcellularLocation>
        <location evidence="1">Membrane</location>
        <topology evidence="1">Single-pass type I membrane protein</topology>
    </subcellularLocation>
</comment>
<name>A0A0L8FVK8_OCTBM</name>
<dbReference type="Pfam" id="PF00211">
    <property type="entry name" value="Guanylate_cyc"/>
    <property type="match status" value="1"/>
</dbReference>
<evidence type="ECO:0000256" key="4">
    <source>
        <dbReference type="ARBA" id="ARBA00022729"/>
    </source>
</evidence>
<organism evidence="13">
    <name type="scientific">Octopus bimaculoides</name>
    <name type="common">California two-spotted octopus</name>
    <dbReference type="NCBI Taxonomy" id="37653"/>
    <lineage>
        <taxon>Eukaryota</taxon>
        <taxon>Metazoa</taxon>
        <taxon>Spiralia</taxon>
        <taxon>Lophotrochozoa</taxon>
        <taxon>Mollusca</taxon>
        <taxon>Cephalopoda</taxon>
        <taxon>Coleoidea</taxon>
        <taxon>Octopodiformes</taxon>
        <taxon>Octopoda</taxon>
        <taxon>Incirrata</taxon>
        <taxon>Octopodidae</taxon>
        <taxon>Octopus</taxon>
    </lineage>
</organism>
<dbReference type="GO" id="GO:0004672">
    <property type="term" value="F:protein kinase activity"/>
    <property type="evidence" value="ECO:0007669"/>
    <property type="project" value="InterPro"/>
</dbReference>
<dbReference type="InterPro" id="IPR001054">
    <property type="entry name" value="A/G_cyclase"/>
</dbReference>
<dbReference type="InterPro" id="IPR000719">
    <property type="entry name" value="Prot_kinase_dom"/>
</dbReference>
<keyword evidence="10" id="KW-0175">Coiled coil</keyword>
<dbReference type="GO" id="GO:0001653">
    <property type="term" value="F:peptide receptor activity"/>
    <property type="evidence" value="ECO:0007669"/>
    <property type="project" value="TreeGrafter"/>
</dbReference>
<dbReference type="GO" id="GO:0035556">
    <property type="term" value="P:intracellular signal transduction"/>
    <property type="evidence" value="ECO:0007669"/>
    <property type="project" value="InterPro"/>
</dbReference>
<dbReference type="InterPro" id="IPR011009">
    <property type="entry name" value="Kinase-like_dom_sf"/>
</dbReference>
<keyword evidence="9" id="KW-0141">cGMP biosynthesis</keyword>
<dbReference type="InterPro" id="IPR011645">
    <property type="entry name" value="HNOB_dom_associated"/>
</dbReference>
<dbReference type="AlphaFoldDB" id="A0A0L8FVK8"/>
<evidence type="ECO:0000256" key="3">
    <source>
        <dbReference type="ARBA" id="ARBA00022692"/>
    </source>
</evidence>
<reference evidence="13" key="1">
    <citation type="submission" date="2015-07" db="EMBL/GenBank/DDBJ databases">
        <title>MeaNS - Measles Nucleotide Surveillance Program.</title>
        <authorList>
            <person name="Tran T."/>
            <person name="Druce J."/>
        </authorList>
    </citation>
    <scope>NUCLEOTIDE SEQUENCE</scope>
    <source>
        <strain evidence="13">UCB-OBI-ISO-001</strain>
        <tissue evidence="13">Gonad</tissue>
    </source>
</reference>
<dbReference type="Gene3D" id="3.30.70.1230">
    <property type="entry name" value="Nucleotide cyclase"/>
    <property type="match status" value="2"/>
</dbReference>
<evidence type="ECO:0000256" key="10">
    <source>
        <dbReference type="SAM" id="Coils"/>
    </source>
</evidence>
<evidence type="ECO:0000256" key="2">
    <source>
        <dbReference type="ARBA" id="ARBA00012202"/>
    </source>
</evidence>
<evidence type="ECO:0000313" key="13">
    <source>
        <dbReference type="EMBL" id="KOF68746.1"/>
    </source>
</evidence>
<dbReference type="PANTHER" id="PTHR11920">
    <property type="entry name" value="GUANYLYL CYCLASE"/>
    <property type="match status" value="1"/>
</dbReference>
<dbReference type="InterPro" id="IPR050401">
    <property type="entry name" value="Cyclic_nucleotide_synthase"/>
</dbReference>
<dbReference type="GO" id="GO:0005524">
    <property type="term" value="F:ATP binding"/>
    <property type="evidence" value="ECO:0007669"/>
    <property type="project" value="InterPro"/>
</dbReference>
<evidence type="ECO:0000259" key="12">
    <source>
        <dbReference type="PROSITE" id="PS50125"/>
    </source>
</evidence>
<accession>A0A0L8FVK8</accession>
<dbReference type="Pfam" id="PF07714">
    <property type="entry name" value="PK_Tyr_Ser-Thr"/>
    <property type="match status" value="1"/>
</dbReference>
<evidence type="ECO:0000256" key="1">
    <source>
        <dbReference type="ARBA" id="ARBA00004479"/>
    </source>
</evidence>
<feature type="domain" description="Guanylate cyclase" evidence="12">
    <location>
        <begin position="245"/>
        <end position="296"/>
    </location>
</feature>
<evidence type="ECO:0000256" key="7">
    <source>
        <dbReference type="ARBA" id="ARBA00023136"/>
    </source>
</evidence>
<dbReference type="CDD" id="cd07302">
    <property type="entry name" value="CHD"/>
    <property type="match status" value="1"/>
</dbReference>
<sequence>MHHENINKFLGLCVSEKLCTIITSYCSKGSLRDIIFNDNIKLEWMTMFSMISDLVNGMNYIHKSDLAVHGNLKSSNCLIDNRWVLKIADFGIPSIRQKRDKGELSMEKILEDQFWTAPEHLREIIPGSSQKGDMYSFGIILYEIITRSDPYECDTLETANGKQGAIQRSNFLFLPVKKLNMVDSLIGKLERYANNLEEVVEQRTKELREEKKKTDDLLYQMLPRQVAEQLKKGQVVNAELFNDVTIYFSDIVGFTALSALSTPIQIVNLLNELYTNFDNIIAKHDVYKVSVVGTAMPRYCLFGDTVNMASRMESTGEPLRIQLSQTSCDCLRTATGYIISLRGETDIKGKGCQKTYWLKGKLGYNKPLPEFWEKTERERFQF</sequence>
<keyword evidence="6" id="KW-1133">Transmembrane helix</keyword>
<dbReference type="SUPFAM" id="SSF55073">
    <property type="entry name" value="Nucleotide cyclase"/>
    <property type="match status" value="1"/>
</dbReference>
<dbReference type="EMBL" id="KQ426026">
    <property type="protein sequence ID" value="KOF68746.1"/>
    <property type="molecule type" value="Genomic_DNA"/>
</dbReference>
<dbReference type="OrthoDB" id="1890790at2759"/>
<dbReference type="SMART" id="SM00044">
    <property type="entry name" value="CYCc"/>
    <property type="match status" value="1"/>
</dbReference>
<dbReference type="PROSITE" id="PS50011">
    <property type="entry name" value="PROTEIN_KINASE_DOM"/>
    <property type="match status" value="1"/>
</dbReference>
<dbReference type="SUPFAM" id="SSF56112">
    <property type="entry name" value="Protein kinase-like (PK-like)"/>
    <property type="match status" value="1"/>
</dbReference>
<keyword evidence="4" id="KW-0732">Signal</keyword>
<keyword evidence="7" id="KW-0472">Membrane</keyword>
<protein>
    <recommendedName>
        <fullName evidence="2">guanylate cyclase</fullName>
        <ecNumber evidence="2">4.6.1.2</ecNumber>
    </recommendedName>
</protein>
<dbReference type="PANTHER" id="PTHR11920:SF501">
    <property type="entry name" value="GUANYLATE CYCLASE 32E"/>
    <property type="match status" value="1"/>
</dbReference>
<evidence type="ECO:0000256" key="6">
    <source>
        <dbReference type="ARBA" id="ARBA00022989"/>
    </source>
</evidence>
<dbReference type="GO" id="GO:0007168">
    <property type="term" value="P:receptor guanylyl cyclase signaling pathway"/>
    <property type="evidence" value="ECO:0007669"/>
    <property type="project" value="TreeGrafter"/>
</dbReference>
<proteinExistence type="predicted"/>
<dbReference type="Gene3D" id="1.10.510.10">
    <property type="entry name" value="Transferase(Phosphotransferase) domain 1"/>
    <property type="match status" value="1"/>
</dbReference>
<keyword evidence="3" id="KW-0812">Transmembrane</keyword>
<dbReference type="GO" id="GO:0004016">
    <property type="term" value="F:adenylate cyclase activity"/>
    <property type="evidence" value="ECO:0007669"/>
    <property type="project" value="TreeGrafter"/>
</dbReference>
<dbReference type="PROSITE" id="PS50125">
    <property type="entry name" value="GUANYLATE_CYCLASE_2"/>
    <property type="match status" value="2"/>
</dbReference>
<evidence type="ECO:0000256" key="9">
    <source>
        <dbReference type="ARBA" id="ARBA00023293"/>
    </source>
</evidence>
<evidence type="ECO:0000259" key="11">
    <source>
        <dbReference type="PROSITE" id="PS50011"/>
    </source>
</evidence>
<feature type="domain" description="Guanylate cyclase" evidence="12">
    <location>
        <begin position="297"/>
        <end position="313"/>
    </location>
</feature>
<dbReference type="STRING" id="37653.A0A0L8FVK8"/>
<keyword evidence="5" id="KW-0547">Nucleotide-binding</keyword>
<evidence type="ECO:0000256" key="5">
    <source>
        <dbReference type="ARBA" id="ARBA00022741"/>
    </source>
</evidence>